<evidence type="ECO:0000256" key="5">
    <source>
        <dbReference type="ARBA" id="ARBA00023004"/>
    </source>
</evidence>
<dbReference type="PIRSF" id="PIRSF000027">
    <property type="entry name" value="Cytc_c_prime"/>
    <property type="match status" value="1"/>
</dbReference>
<evidence type="ECO:0000256" key="7">
    <source>
        <dbReference type="PIRSR" id="PIRSR000027-2"/>
    </source>
</evidence>
<dbReference type="GO" id="GO:0022900">
    <property type="term" value="P:electron transport chain"/>
    <property type="evidence" value="ECO:0007669"/>
    <property type="project" value="InterPro"/>
</dbReference>
<name>A0A6B2QVY8_9BURK</name>
<keyword evidence="1" id="KW-0813">Transport</keyword>
<evidence type="ECO:0000256" key="1">
    <source>
        <dbReference type="ARBA" id="ARBA00022448"/>
    </source>
</evidence>
<evidence type="ECO:0000256" key="8">
    <source>
        <dbReference type="SAM" id="SignalP"/>
    </source>
</evidence>
<feature type="binding site" description="covalent" evidence="7">
    <location>
        <position position="142"/>
    </location>
    <ligand>
        <name>heme c</name>
        <dbReference type="ChEBI" id="CHEBI:61717"/>
    </ligand>
</feature>
<dbReference type="RefSeq" id="WP_163651366.1">
    <property type="nucleotide sequence ID" value="NZ_JAAGRN010000001.1"/>
</dbReference>
<keyword evidence="8" id="KW-0732">Signal</keyword>
<organism evidence="9">
    <name type="scientific">Sheuella amnicola</name>
    <dbReference type="NCBI Taxonomy" id="2707330"/>
    <lineage>
        <taxon>Bacteria</taxon>
        <taxon>Pseudomonadati</taxon>
        <taxon>Pseudomonadota</taxon>
        <taxon>Betaproteobacteria</taxon>
        <taxon>Burkholderiales</taxon>
        <taxon>Alcaligenaceae</taxon>
        <taxon>Sheuella</taxon>
    </lineage>
</organism>
<comment type="caution">
    <text evidence="9">The sequence shown here is derived from an EMBL/GenBank/DDBJ whole genome shotgun (WGS) entry which is preliminary data.</text>
</comment>
<dbReference type="AlphaFoldDB" id="A0A6B2QVY8"/>
<feature type="binding site" description="covalent" evidence="7">
    <location>
        <position position="145"/>
    </location>
    <ligand>
        <name>heme c</name>
        <dbReference type="ChEBI" id="CHEBI:61717"/>
    </ligand>
</feature>
<evidence type="ECO:0000256" key="2">
    <source>
        <dbReference type="ARBA" id="ARBA00022617"/>
    </source>
</evidence>
<sequence length="153" mass="15958">MKTLSLIAVTCSLAGSLWAGSAHAQFAKPEDAVKYRQSAFTLMGSHMGRMQPVIKGQAPYDAAAIKANVAILKTLSGLPWAGFTADSKSVSSSAKPDVWSDAAGFKAAQDKFNGAMTKLVAAADSGDLEKLRAAYGDVGASCKACHDTFRAKK</sequence>
<dbReference type="Pfam" id="PF01322">
    <property type="entry name" value="Cytochrom_C_2"/>
    <property type="match status" value="1"/>
</dbReference>
<evidence type="ECO:0000256" key="4">
    <source>
        <dbReference type="ARBA" id="ARBA00022982"/>
    </source>
</evidence>
<dbReference type="EMBL" id="JAAGRN010000001">
    <property type="protein sequence ID" value="NDY82093.1"/>
    <property type="molecule type" value="Genomic_DNA"/>
</dbReference>
<accession>A0A6B2QVY8</accession>
<comment type="PTM">
    <text evidence="7">Binds 1 heme group per subunit.</text>
</comment>
<dbReference type="GO" id="GO:0042597">
    <property type="term" value="C:periplasmic space"/>
    <property type="evidence" value="ECO:0007669"/>
    <property type="project" value="InterPro"/>
</dbReference>
<feature type="binding site" description="axial binding residue" evidence="6">
    <location>
        <position position="146"/>
    </location>
    <ligand>
        <name>heme c</name>
        <dbReference type="ChEBI" id="CHEBI:61717"/>
    </ligand>
    <ligandPart>
        <name>Fe</name>
        <dbReference type="ChEBI" id="CHEBI:18248"/>
    </ligandPart>
</feature>
<dbReference type="GO" id="GO:0009055">
    <property type="term" value="F:electron transfer activity"/>
    <property type="evidence" value="ECO:0007669"/>
    <property type="project" value="InterPro"/>
</dbReference>
<evidence type="ECO:0000313" key="9">
    <source>
        <dbReference type="EMBL" id="NDY82093.1"/>
    </source>
</evidence>
<dbReference type="SUPFAM" id="SSF47175">
    <property type="entry name" value="Cytochromes"/>
    <property type="match status" value="1"/>
</dbReference>
<keyword evidence="5 6" id="KW-0408">Iron</keyword>
<feature type="chain" id="PRO_5025553159" evidence="8">
    <location>
        <begin position="25"/>
        <end position="153"/>
    </location>
</feature>
<dbReference type="PRINTS" id="PR00608">
    <property type="entry name" value="CYTCHROMECII"/>
</dbReference>
<dbReference type="InterPro" id="IPR002321">
    <property type="entry name" value="Cyt_c_II"/>
</dbReference>
<evidence type="ECO:0000256" key="3">
    <source>
        <dbReference type="ARBA" id="ARBA00022723"/>
    </source>
</evidence>
<dbReference type="GO" id="GO:0020037">
    <property type="term" value="F:heme binding"/>
    <property type="evidence" value="ECO:0007669"/>
    <property type="project" value="InterPro"/>
</dbReference>
<proteinExistence type="predicted"/>
<reference evidence="9" key="1">
    <citation type="submission" date="2020-02" db="EMBL/GenBank/DDBJ databases">
        <authorList>
            <person name="Chen W.-M."/>
        </authorList>
    </citation>
    <scope>NUCLEOTIDE SEQUENCE</scope>
    <source>
        <strain evidence="9">NBD-18</strain>
    </source>
</reference>
<dbReference type="InterPro" id="IPR015984">
    <property type="entry name" value="Cyt_c_prime_subgr"/>
</dbReference>
<dbReference type="Gene3D" id="1.20.120.10">
    <property type="entry name" value="Cytochrome c/b562"/>
    <property type="match status" value="1"/>
</dbReference>
<keyword evidence="4" id="KW-0249">Electron transport</keyword>
<keyword evidence="2 7" id="KW-0349">Heme</keyword>
<gene>
    <name evidence="9" type="ORF">G3I67_02505</name>
</gene>
<dbReference type="GO" id="GO:0005506">
    <property type="term" value="F:iron ion binding"/>
    <property type="evidence" value="ECO:0007669"/>
    <property type="project" value="InterPro"/>
</dbReference>
<protein>
    <submittedName>
        <fullName evidence="9">Cytochrome c</fullName>
    </submittedName>
</protein>
<dbReference type="InterPro" id="IPR012127">
    <property type="entry name" value="Cyt_c_prime"/>
</dbReference>
<dbReference type="PROSITE" id="PS51009">
    <property type="entry name" value="CYTCII"/>
    <property type="match status" value="1"/>
</dbReference>
<dbReference type="InterPro" id="IPR010980">
    <property type="entry name" value="Cyt_c/b562"/>
</dbReference>
<feature type="signal peptide" evidence="8">
    <location>
        <begin position="1"/>
        <end position="24"/>
    </location>
</feature>
<evidence type="ECO:0000256" key="6">
    <source>
        <dbReference type="PIRSR" id="PIRSR000027-1"/>
    </source>
</evidence>
<keyword evidence="3 6" id="KW-0479">Metal-binding</keyword>